<dbReference type="SUPFAM" id="SSF52467">
    <property type="entry name" value="DHS-like NAD/FAD-binding domain"/>
    <property type="match status" value="1"/>
</dbReference>
<reference evidence="1" key="1">
    <citation type="submission" date="2021-03" db="EMBL/GenBank/DDBJ databases">
        <title>Whole Genome Sequence of Bradyrhizobium sp. Strain 144S4.</title>
        <authorList>
            <person name="Bromfield E.S.P."/>
            <person name="Cloutier S."/>
        </authorList>
    </citation>
    <scope>NUCLEOTIDE SEQUENCE [LARGE SCALE GENOMIC DNA]</scope>
    <source>
        <strain evidence="1">144S4</strain>
    </source>
</reference>
<reference evidence="2 3" key="2">
    <citation type="journal article" date="2022" name="Int. J. Syst. Evol. Microbiol.">
        <title>Strains of Bradyrhizobium barranii sp. nov. associated with legumes native to Canada are symbionts of soybeans and belong to different subspecies (subsp. barranii subsp. nov. and subsp. apii subsp. nov.) and symbiovars (sv. glycinearum and sv. septentrionale).</title>
        <authorList>
            <person name="Bromfield E.S.P."/>
            <person name="Cloutier S."/>
            <person name="Wasai-Hara S."/>
            <person name="Minamisawa K."/>
        </authorList>
    </citation>
    <scope>NUCLEOTIDE SEQUENCE [LARGE SCALE GENOMIC DNA]</scope>
    <source>
        <strain evidence="2 3">144S4</strain>
    </source>
</reference>
<dbReference type="AlphaFoldDB" id="A0A939LXL2"/>
<name>A0A939LXL2_9BRAD</name>
<dbReference type="KEGG" id="bban:J4G43_049710"/>
<dbReference type="EMBL" id="CP086136">
    <property type="protein sequence ID" value="UEM12388.1"/>
    <property type="molecule type" value="Genomic_DNA"/>
</dbReference>
<evidence type="ECO:0000313" key="2">
    <source>
        <dbReference type="EMBL" id="UEM12388.1"/>
    </source>
</evidence>
<dbReference type="Gene3D" id="3.40.50.1220">
    <property type="entry name" value="TPP-binding domain"/>
    <property type="match status" value="1"/>
</dbReference>
<dbReference type="InterPro" id="IPR029035">
    <property type="entry name" value="DHS-like_NAD/FAD-binding_dom"/>
</dbReference>
<dbReference type="RefSeq" id="WP_208083430.1">
    <property type="nucleotide sequence ID" value="NZ_CP086136.1"/>
</dbReference>
<sequence length="302" mass="34716">MDVKGGDPPLDASERDDLEADFRLIVQAIKEERCIPFLGAGASLSDRADSLPSGPELARRIADEVKYPGEDKGDFLRVCQYYETVMDAYSLRRFIYKSLTISDAAPGIVHHKLAQMPLTHILTTNFDNLMERAFRIADKEPIVGLYDWRYDKAQDLPRGTRRKPIVYKLHGTAEEDRLMSMLCTEDDVIEFIARLTRGEPVLAPVIQTLFTEFNSFLFIGYGLRDWNIRSMMRSLRWNVPKTSTKSFAVQRKPRAPSTASGPKKDWEWDSISRYWDTKENLKIIDSTAVEFTSALYDRFRLV</sequence>
<dbReference type="EMBL" id="JAGEMI010000001">
    <property type="protein sequence ID" value="MBO1859426.1"/>
    <property type="molecule type" value="Genomic_DNA"/>
</dbReference>
<gene>
    <name evidence="1" type="ORF">J4G43_00080</name>
    <name evidence="2" type="ORF">J4G43_049710</name>
</gene>
<evidence type="ECO:0000313" key="1">
    <source>
        <dbReference type="EMBL" id="MBO1859426.1"/>
    </source>
</evidence>
<proteinExistence type="predicted"/>
<protein>
    <submittedName>
        <fullName evidence="1">SIR2 family protein</fullName>
    </submittedName>
</protein>
<dbReference type="Proteomes" id="UP000664702">
    <property type="component" value="Chromosome"/>
</dbReference>
<dbReference type="Pfam" id="PF13289">
    <property type="entry name" value="SIR2_2"/>
    <property type="match status" value="1"/>
</dbReference>
<organism evidence="1">
    <name type="scientific">Bradyrhizobium barranii subsp. barranii</name>
    <dbReference type="NCBI Taxonomy" id="2823807"/>
    <lineage>
        <taxon>Bacteria</taxon>
        <taxon>Pseudomonadati</taxon>
        <taxon>Pseudomonadota</taxon>
        <taxon>Alphaproteobacteria</taxon>
        <taxon>Hyphomicrobiales</taxon>
        <taxon>Nitrobacteraceae</taxon>
        <taxon>Bradyrhizobium</taxon>
        <taxon>Bradyrhizobium barranii</taxon>
    </lineage>
</organism>
<evidence type="ECO:0000313" key="3">
    <source>
        <dbReference type="Proteomes" id="UP000664702"/>
    </source>
</evidence>
<accession>A0A939LXL2</accession>